<dbReference type="InterPro" id="IPR052158">
    <property type="entry name" value="INH-QAR"/>
</dbReference>
<dbReference type="InterPro" id="IPR018060">
    <property type="entry name" value="HTH_AraC"/>
</dbReference>
<keyword evidence="2" id="KW-0804">Transcription</keyword>
<dbReference type="InterPro" id="IPR002818">
    <property type="entry name" value="DJ-1/PfpI"/>
</dbReference>
<dbReference type="EMBL" id="JHEG02000048">
    <property type="protein sequence ID" value="KIE10590.1"/>
    <property type="molecule type" value="Genomic_DNA"/>
</dbReference>
<keyword evidence="6" id="KW-1185">Reference proteome</keyword>
<dbReference type="RefSeq" id="WP_038074762.1">
    <property type="nucleotide sequence ID" value="NZ_JHEG04000001.1"/>
</dbReference>
<sequence>MTSEHSTSATVKQRVIFLVLDGVELLDLAGPAQVYSIAESLGAPYSLHFCANTSGVRSSQGLFLGQLEPLPPVSARDVVMVAGVALDRLNQPLLDAETCCWLMNAHTNGTRIASICTGATVLGEAGLLDGRRCTTHWFVVNDLQQRYPMAHVVESVLYVSDRGIITSAGIASGIDMALSLIEQQQGPRFVAEVARYLVIYLRRNGTQPQRSVYLEYRNHLHPGVHSVQNWLAENAIKSVSLTELAQIACMSVRSFSRAFKEATGLTPVQYQQRLRLEVATTLLQNSDLSIEAIATHCGFDDTRHFRRLWQRYFGVSPSATRKKQTKTPAV</sequence>
<evidence type="ECO:0000256" key="2">
    <source>
        <dbReference type="ARBA" id="ARBA00023163"/>
    </source>
</evidence>
<accession>A0A0C1REE7</accession>
<dbReference type="GO" id="GO:0043565">
    <property type="term" value="F:sequence-specific DNA binding"/>
    <property type="evidence" value="ECO:0007669"/>
    <property type="project" value="InterPro"/>
</dbReference>
<dbReference type="CDD" id="cd03137">
    <property type="entry name" value="GATase1_AraC_1"/>
    <property type="match status" value="1"/>
</dbReference>
<dbReference type="OrthoDB" id="516605at2"/>
<comment type="caution">
    <text evidence="5">The sequence shown here is derived from an EMBL/GenBank/DDBJ whole genome shotgun (WGS) entry which is preliminary data.</text>
</comment>
<dbReference type="PROSITE" id="PS01124">
    <property type="entry name" value="HTH_ARAC_FAMILY_2"/>
    <property type="match status" value="1"/>
</dbReference>
<evidence type="ECO:0000313" key="5">
    <source>
        <dbReference type="EMBL" id="KIE10590.1"/>
    </source>
</evidence>
<reference evidence="5" key="1">
    <citation type="journal article" date="2015" name="Genome Announc.">
        <title>Draft Genome Sequence of Tolypothrix boutellei Strain VB521301.</title>
        <authorList>
            <person name="Chandrababunaidu M.M."/>
            <person name="Singh D."/>
            <person name="Sen D."/>
            <person name="Bhan S."/>
            <person name="Das S."/>
            <person name="Gupta A."/>
            <person name="Adhikary S.P."/>
            <person name="Tripathy S."/>
        </authorList>
    </citation>
    <scope>NUCLEOTIDE SEQUENCE</scope>
    <source>
        <strain evidence="5">VB521301</strain>
    </source>
</reference>
<reference evidence="4" key="2">
    <citation type="submission" date="2019-11" db="EMBL/GenBank/DDBJ databases">
        <title>Improved Assembly of Tolypothrix boutellei genome.</title>
        <authorList>
            <person name="Sarangi A.N."/>
            <person name="Mukherjee M."/>
            <person name="Ghosh S."/>
            <person name="Singh D."/>
            <person name="Das A."/>
            <person name="Kant S."/>
            <person name="Prusty A."/>
            <person name="Tripathy S."/>
        </authorList>
    </citation>
    <scope>NUCLEOTIDE SEQUENCE</scope>
    <source>
        <strain evidence="4">VB521301</strain>
    </source>
</reference>
<keyword evidence="1" id="KW-0805">Transcription regulation</keyword>
<dbReference type="SMART" id="SM00342">
    <property type="entry name" value="HTH_ARAC"/>
    <property type="match status" value="1"/>
</dbReference>
<evidence type="ECO:0000259" key="3">
    <source>
        <dbReference type="PROSITE" id="PS01124"/>
    </source>
</evidence>
<evidence type="ECO:0000313" key="6">
    <source>
        <dbReference type="Proteomes" id="UP000029738"/>
    </source>
</evidence>
<feature type="domain" description="HTH araC/xylS-type" evidence="3">
    <location>
        <begin position="225"/>
        <end position="323"/>
    </location>
</feature>
<dbReference type="Pfam" id="PF12833">
    <property type="entry name" value="HTH_18"/>
    <property type="match status" value="1"/>
</dbReference>
<dbReference type="SUPFAM" id="SSF52317">
    <property type="entry name" value="Class I glutamine amidotransferase-like"/>
    <property type="match status" value="1"/>
</dbReference>
<proteinExistence type="predicted"/>
<dbReference type="InterPro" id="IPR029062">
    <property type="entry name" value="Class_I_gatase-like"/>
</dbReference>
<organism evidence="5">
    <name type="scientific">Tolypothrix bouteillei VB521301</name>
    <dbReference type="NCBI Taxonomy" id="1479485"/>
    <lineage>
        <taxon>Bacteria</taxon>
        <taxon>Bacillati</taxon>
        <taxon>Cyanobacteriota</taxon>
        <taxon>Cyanophyceae</taxon>
        <taxon>Nostocales</taxon>
        <taxon>Tolypothrichaceae</taxon>
        <taxon>Tolypothrix</taxon>
    </lineage>
</organism>
<dbReference type="STRING" id="1479485.DA73_0218875"/>
<protein>
    <submittedName>
        <fullName evidence="5">AraC family transcriptional regulator</fullName>
    </submittedName>
    <submittedName>
        <fullName evidence="4">GlxA family transcriptional regulator</fullName>
    </submittedName>
</protein>
<evidence type="ECO:0000313" key="4">
    <source>
        <dbReference type="EMBL" id="KAF3886578.1"/>
    </source>
</evidence>
<dbReference type="Gene3D" id="1.10.10.60">
    <property type="entry name" value="Homeodomain-like"/>
    <property type="match status" value="2"/>
</dbReference>
<dbReference type="PANTHER" id="PTHR43130:SF3">
    <property type="entry name" value="HTH-TYPE TRANSCRIPTIONAL REGULATOR RV1931C"/>
    <property type="match status" value="1"/>
</dbReference>
<dbReference type="InterPro" id="IPR009057">
    <property type="entry name" value="Homeodomain-like_sf"/>
</dbReference>
<dbReference type="EMBL" id="JHEG04000001">
    <property type="protein sequence ID" value="KAF3886578.1"/>
    <property type="molecule type" value="Genomic_DNA"/>
</dbReference>
<dbReference type="PANTHER" id="PTHR43130">
    <property type="entry name" value="ARAC-FAMILY TRANSCRIPTIONAL REGULATOR"/>
    <property type="match status" value="1"/>
</dbReference>
<name>A0A0C1REE7_9CYAN</name>
<dbReference type="Pfam" id="PF01965">
    <property type="entry name" value="DJ-1_PfpI"/>
    <property type="match status" value="1"/>
</dbReference>
<dbReference type="Gene3D" id="3.40.50.880">
    <property type="match status" value="1"/>
</dbReference>
<dbReference type="SUPFAM" id="SSF46689">
    <property type="entry name" value="Homeodomain-like"/>
    <property type="match status" value="2"/>
</dbReference>
<dbReference type="AlphaFoldDB" id="A0A0C1REE7"/>
<evidence type="ECO:0000256" key="1">
    <source>
        <dbReference type="ARBA" id="ARBA00023015"/>
    </source>
</evidence>
<dbReference type="Proteomes" id="UP000029738">
    <property type="component" value="Unassembled WGS sequence"/>
</dbReference>
<gene>
    <name evidence="5" type="ORF">DA73_0218875</name>
    <name evidence="4" type="ORF">DA73_0400014655</name>
</gene>
<dbReference type="GO" id="GO:0003700">
    <property type="term" value="F:DNA-binding transcription factor activity"/>
    <property type="evidence" value="ECO:0007669"/>
    <property type="project" value="InterPro"/>
</dbReference>